<accession>A0ABW2QQ20</accession>
<dbReference type="Pfam" id="PF02635">
    <property type="entry name" value="DsrE"/>
    <property type="match status" value="1"/>
</dbReference>
<proteinExistence type="predicted"/>
<dbReference type="RefSeq" id="WP_382223451.1">
    <property type="nucleotide sequence ID" value="NZ_JBHTCA010000007.1"/>
</dbReference>
<protein>
    <submittedName>
        <fullName evidence="2">DsrE family protein</fullName>
    </submittedName>
</protein>
<evidence type="ECO:0000313" key="3">
    <source>
        <dbReference type="Proteomes" id="UP001596501"/>
    </source>
</evidence>
<name>A0ABW2QQ20_9BURK</name>
<dbReference type="SUPFAM" id="SSF75169">
    <property type="entry name" value="DsrEFH-like"/>
    <property type="match status" value="1"/>
</dbReference>
<organism evidence="2 3">
    <name type="scientific">Hydrogenophaga atypica</name>
    <dbReference type="NCBI Taxonomy" id="249409"/>
    <lineage>
        <taxon>Bacteria</taxon>
        <taxon>Pseudomonadati</taxon>
        <taxon>Pseudomonadota</taxon>
        <taxon>Betaproteobacteria</taxon>
        <taxon>Burkholderiales</taxon>
        <taxon>Comamonadaceae</taxon>
        <taxon>Hydrogenophaga</taxon>
    </lineage>
</organism>
<keyword evidence="3" id="KW-1185">Reference proteome</keyword>
<reference evidence="3" key="1">
    <citation type="journal article" date="2019" name="Int. J. Syst. Evol. Microbiol.">
        <title>The Global Catalogue of Microorganisms (GCM) 10K type strain sequencing project: providing services to taxonomists for standard genome sequencing and annotation.</title>
        <authorList>
            <consortium name="The Broad Institute Genomics Platform"/>
            <consortium name="The Broad Institute Genome Sequencing Center for Infectious Disease"/>
            <person name="Wu L."/>
            <person name="Ma J."/>
        </authorList>
    </citation>
    <scope>NUCLEOTIDE SEQUENCE [LARGE SCALE GENOMIC DNA]</scope>
    <source>
        <strain evidence="3">CGMCC 1.12371</strain>
    </source>
</reference>
<sequence>MFSTSRSRFVRGLLLAGALMAGVAAQAQEAIKVVYHLSEGIPQASRAIQNIRNHLAADPKAKIVVVTHGLGIDFLIDGATNQMEQPFSGSVADLASKGVEFRVCNNTLVSRKIDANKLLMETKVVPSGVAEVARLQAREGFVYLRP</sequence>
<dbReference type="Gene3D" id="3.40.1260.10">
    <property type="entry name" value="DsrEFH-like"/>
    <property type="match status" value="1"/>
</dbReference>
<evidence type="ECO:0000313" key="2">
    <source>
        <dbReference type="EMBL" id="MFC7409560.1"/>
    </source>
</evidence>
<dbReference type="PANTHER" id="PTHR37691:SF1">
    <property type="entry name" value="BLR3518 PROTEIN"/>
    <property type="match status" value="1"/>
</dbReference>
<dbReference type="Proteomes" id="UP001596501">
    <property type="component" value="Unassembled WGS sequence"/>
</dbReference>
<dbReference type="InterPro" id="IPR003787">
    <property type="entry name" value="Sulphur_relay_DsrE/F-like"/>
</dbReference>
<comment type="caution">
    <text evidence="2">The sequence shown here is derived from an EMBL/GenBank/DDBJ whole genome shotgun (WGS) entry which is preliminary data.</text>
</comment>
<gene>
    <name evidence="2" type="ORF">ACFQPB_11880</name>
</gene>
<dbReference type="EMBL" id="JBHTCA010000007">
    <property type="protein sequence ID" value="MFC7409560.1"/>
    <property type="molecule type" value="Genomic_DNA"/>
</dbReference>
<feature type="chain" id="PRO_5045850615" evidence="1">
    <location>
        <begin position="28"/>
        <end position="146"/>
    </location>
</feature>
<dbReference type="InterPro" id="IPR027396">
    <property type="entry name" value="DsrEFH-like"/>
</dbReference>
<dbReference type="PANTHER" id="PTHR37691">
    <property type="entry name" value="BLR3518 PROTEIN"/>
    <property type="match status" value="1"/>
</dbReference>
<evidence type="ECO:0000256" key="1">
    <source>
        <dbReference type="SAM" id="SignalP"/>
    </source>
</evidence>
<feature type="signal peptide" evidence="1">
    <location>
        <begin position="1"/>
        <end position="27"/>
    </location>
</feature>
<keyword evidence="1" id="KW-0732">Signal</keyword>